<evidence type="ECO:0000313" key="3">
    <source>
        <dbReference type="EMBL" id="GGN74985.1"/>
    </source>
</evidence>
<evidence type="ECO:0008006" key="5">
    <source>
        <dbReference type="Google" id="ProtNLM"/>
    </source>
</evidence>
<keyword evidence="2" id="KW-0812">Transmembrane</keyword>
<keyword evidence="4" id="KW-1185">Reference proteome</keyword>
<feature type="region of interest" description="Disordered" evidence="1">
    <location>
        <begin position="46"/>
        <end position="86"/>
    </location>
</feature>
<dbReference type="EMBL" id="BMNE01000002">
    <property type="protein sequence ID" value="GGN74985.1"/>
    <property type="molecule type" value="Genomic_DNA"/>
</dbReference>
<evidence type="ECO:0000256" key="2">
    <source>
        <dbReference type="SAM" id="Phobius"/>
    </source>
</evidence>
<feature type="compositionally biased region" description="Basic and acidic residues" evidence="1">
    <location>
        <begin position="52"/>
        <end position="64"/>
    </location>
</feature>
<feature type="transmembrane region" description="Helical" evidence="2">
    <location>
        <begin position="20"/>
        <end position="37"/>
    </location>
</feature>
<comment type="caution">
    <text evidence="3">The sequence shown here is derived from an EMBL/GenBank/DDBJ whole genome shotgun (WGS) entry which is preliminary data.</text>
</comment>
<organism evidence="3 4">
    <name type="scientific">Nocardia rhizosphaerihabitans</name>
    <dbReference type="NCBI Taxonomy" id="1691570"/>
    <lineage>
        <taxon>Bacteria</taxon>
        <taxon>Bacillati</taxon>
        <taxon>Actinomycetota</taxon>
        <taxon>Actinomycetes</taxon>
        <taxon>Mycobacteriales</taxon>
        <taxon>Nocardiaceae</taxon>
        <taxon>Nocardia</taxon>
    </lineage>
</organism>
<dbReference type="Proteomes" id="UP000658127">
    <property type="component" value="Unassembled WGS sequence"/>
</dbReference>
<sequence>MLVYLAQNTPTGPEFGKASPLGLLVILILLAGTVLLVRSMNKHLKGLPETFEPEHPEPDQKADEGTEPGAIEPESGDGTPKAPKPD</sequence>
<name>A0ABQ2K8Y9_9NOCA</name>
<keyword evidence="2" id="KW-1133">Transmembrane helix</keyword>
<evidence type="ECO:0000313" key="4">
    <source>
        <dbReference type="Proteomes" id="UP000658127"/>
    </source>
</evidence>
<protein>
    <recommendedName>
        <fullName evidence="5">Secreted protein</fullName>
    </recommendedName>
</protein>
<evidence type="ECO:0000256" key="1">
    <source>
        <dbReference type="SAM" id="MobiDB-lite"/>
    </source>
</evidence>
<keyword evidence="2" id="KW-0472">Membrane</keyword>
<reference evidence="4" key="1">
    <citation type="journal article" date="2019" name="Int. J. Syst. Evol. Microbiol.">
        <title>The Global Catalogue of Microorganisms (GCM) 10K type strain sequencing project: providing services to taxonomists for standard genome sequencing and annotation.</title>
        <authorList>
            <consortium name="The Broad Institute Genomics Platform"/>
            <consortium name="The Broad Institute Genome Sequencing Center for Infectious Disease"/>
            <person name="Wu L."/>
            <person name="Ma J."/>
        </authorList>
    </citation>
    <scope>NUCLEOTIDE SEQUENCE [LARGE SCALE GENOMIC DNA]</scope>
    <source>
        <strain evidence="4">CGMCC 4.7329</strain>
    </source>
</reference>
<proteinExistence type="predicted"/>
<accession>A0ABQ2K8Y9</accession>
<gene>
    <name evidence="3" type="ORF">GCM10011610_18940</name>
</gene>
<dbReference type="RefSeq" id="WP_189027438.1">
    <property type="nucleotide sequence ID" value="NZ_BMNE01000002.1"/>
</dbReference>